<dbReference type="AlphaFoldDB" id="A0A8S9NNL3"/>
<sequence>MLATCRNGPTSTAMAAGLDTATSLTTVAGLATTTCLAMTVGLDTGCRFVFGRMFGFGRKLMDLHVGMLGNAKVRLIVWTGARGYKDHQARTQLSLSRSRSSSILSRLKTVAEVSAFGNVDVLGKIDRLSDSGASKTAATLHAVSIFLKLGRSWNWFIELSALDYPLITQDEVVATLKARNDTGERPNKVEEKKIAAWGSDVPKDLELNEEALANALRIKTHPYFLKLTGSSINITGIKKKSSDLSVMAHIVSCGCT</sequence>
<name>A0A8S9NNL3_BRACR</name>
<keyword evidence="3" id="KW-0808">Transferase</keyword>
<dbReference type="PANTHER" id="PTHR45719">
    <property type="entry name" value="GLYCOSYLTRANSFERASE"/>
    <property type="match status" value="1"/>
</dbReference>
<protein>
    <submittedName>
        <fullName evidence="6">Uncharacterized protein</fullName>
    </submittedName>
</protein>
<evidence type="ECO:0000313" key="6">
    <source>
        <dbReference type="EMBL" id="KAF3506394.1"/>
    </source>
</evidence>
<organism evidence="6 7">
    <name type="scientific">Brassica cretica</name>
    <name type="common">Mustard</name>
    <dbReference type="NCBI Taxonomy" id="69181"/>
    <lineage>
        <taxon>Eukaryota</taxon>
        <taxon>Viridiplantae</taxon>
        <taxon>Streptophyta</taxon>
        <taxon>Embryophyta</taxon>
        <taxon>Tracheophyta</taxon>
        <taxon>Spermatophyta</taxon>
        <taxon>Magnoliopsida</taxon>
        <taxon>eudicotyledons</taxon>
        <taxon>Gunneridae</taxon>
        <taxon>Pentapetalae</taxon>
        <taxon>rosids</taxon>
        <taxon>malvids</taxon>
        <taxon>Brassicales</taxon>
        <taxon>Brassicaceae</taxon>
        <taxon>Brassiceae</taxon>
        <taxon>Brassica</taxon>
    </lineage>
</organism>
<proteinExistence type="predicted"/>
<dbReference type="GO" id="GO:0016020">
    <property type="term" value="C:membrane"/>
    <property type="evidence" value="ECO:0007669"/>
    <property type="project" value="UniProtKB-SubCell"/>
</dbReference>
<evidence type="ECO:0000256" key="5">
    <source>
        <dbReference type="ARBA" id="ARBA00023180"/>
    </source>
</evidence>
<keyword evidence="4" id="KW-0472">Membrane</keyword>
<evidence type="ECO:0000256" key="1">
    <source>
        <dbReference type="ARBA" id="ARBA00004606"/>
    </source>
</evidence>
<dbReference type="InterPro" id="IPR044610">
    <property type="entry name" value="GLCAT14A/B/C"/>
</dbReference>
<dbReference type="Proteomes" id="UP000712600">
    <property type="component" value="Unassembled WGS sequence"/>
</dbReference>
<accession>A0A8S9NNL3</accession>
<reference evidence="6" key="1">
    <citation type="submission" date="2019-12" db="EMBL/GenBank/DDBJ databases">
        <title>Genome sequencing and annotation of Brassica cretica.</title>
        <authorList>
            <person name="Studholme D.J."/>
            <person name="Sarris P."/>
        </authorList>
    </citation>
    <scope>NUCLEOTIDE SEQUENCE</scope>
    <source>
        <strain evidence="6">PFS-109/04</strain>
        <tissue evidence="6">Leaf</tissue>
    </source>
</reference>
<dbReference type="EMBL" id="QGKX02001521">
    <property type="protein sequence ID" value="KAF3506394.1"/>
    <property type="molecule type" value="Genomic_DNA"/>
</dbReference>
<gene>
    <name evidence="6" type="ORF">F2Q69_00002237</name>
</gene>
<evidence type="ECO:0000256" key="3">
    <source>
        <dbReference type="ARBA" id="ARBA00022679"/>
    </source>
</evidence>
<dbReference type="PANTHER" id="PTHR45719:SF14">
    <property type="entry name" value="BETA-GLUCURONOSYLTRANSFERASE GLCAT14A"/>
    <property type="match status" value="1"/>
</dbReference>
<keyword evidence="5" id="KW-0325">Glycoprotein</keyword>
<evidence type="ECO:0000256" key="2">
    <source>
        <dbReference type="ARBA" id="ARBA00022676"/>
    </source>
</evidence>
<comment type="caution">
    <text evidence="6">The sequence shown here is derived from an EMBL/GenBank/DDBJ whole genome shotgun (WGS) entry which is preliminary data.</text>
</comment>
<dbReference type="GO" id="GO:0015020">
    <property type="term" value="F:glucuronosyltransferase activity"/>
    <property type="evidence" value="ECO:0007669"/>
    <property type="project" value="InterPro"/>
</dbReference>
<dbReference type="Pfam" id="PF02485">
    <property type="entry name" value="Branch"/>
    <property type="match status" value="1"/>
</dbReference>
<evidence type="ECO:0000313" key="7">
    <source>
        <dbReference type="Proteomes" id="UP000712600"/>
    </source>
</evidence>
<keyword evidence="2" id="KW-0328">Glycosyltransferase</keyword>
<comment type="subcellular location">
    <subcellularLocation>
        <location evidence="1">Membrane</location>
        <topology evidence="1">Single-pass type II membrane protein</topology>
    </subcellularLocation>
</comment>
<dbReference type="InterPro" id="IPR003406">
    <property type="entry name" value="Glyco_trans_14"/>
</dbReference>
<evidence type="ECO:0000256" key="4">
    <source>
        <dbReference type="ARBA" id="ARBA00023136"/>
    </source>
</evidence>